<protein>
    <submittedName>
        <fullName evidence="2">Uncharacterized protein</fullName>
    </submittedName>
</protein>
<sequence>MVATQANGKTDVMVPLWSMIDEAYVAASNMKASSEERSRRRDDHLEQSSKDIITPSATGTLLVRIRSILLAELLTTSHSTSTHSCYLRTVRMALNGDTHLLRLEASDSDKARQRSTHDRDCAQGKIPTERMDYVMTRLAEEDFEDCFQHLAC</sequence>
<evidence type="ECO:0000313" key="3">
    <source>
        <dbReference type="Proteomes" id="UP000320762"/>
    </source>
</evidence>
<keyword evidence="3" id="KW-1185">Reference proteome</keyword>
<name>A0A550CLC7_9AGAR</name>
<proteinExistence type="predicted"/>
<feature type="region of interest" description="Disordered" evidence="1">
    <location>
        <begin position="105"/>
        <end position="125"/>
    </location>
</feature>
<organism evidence="2 3">
    <name type="scientific">Schizophyllum amplum</name>
    <dbReference type="NCBI Taxonomy" id="97359"/>
    <lineage>
        <taxon>Eukaryota</taxon>
        <taxon>Fungi</taxon>
        <taxon>Dikarya</taxon>
        <taxon>Basidiomycota</taxon>
        <taxon>Agaricomycotina</taxon>
        <taxon>Agaricomycetes</taxon>
        <taxon>Agaricomycetidae</taxon>
        <taxon>Agaricales</taxon>
        <taxon>Schizophyllaceae</taxon>
        <taxon>Schizophyllum</taxon>
    </lineage>
</organism>
<feature type="compositionally biased region" description="Basic and acidic residues" evidence="1">
    <location>
        <begin position="33"/>
        <end position="49"/>
    </location>
</feature>
<evidence type="ECO:0000256" key="1">
    <source>
        <dbReference type="SAM" id="MobiDB-lite"/>
    </source>
</evidence>
<dbReference type="Proteomes" id="UP000320762">
    <property type="component" value="Unassembled WGS sequence"/>
</dbReference>
<gene>
    <name evidence="2" type="ORF">BD626DRAFT_489296</name>
</gene>
<dbReference type="AlphaFoldDB" id="A0A550CLC7"/>
<evidence type="ECO:0000313" key="2">
    <source>
        <dbReference type="EMBL" id="TRM65602.1"/>
    </source>
</evidence>
<accession>A0A550CLC7</accession>
<feature type="region of interest" description="Disordered" evidence="1">
    <location>
        <begin position="31"/>
        <end position="51"/>
    </location>
</feature>
<reference evidence="2 3" key="1">
    <citation type="journal article" date="2019" name="New Phytol.">
        <title>Comparative genomics reveals unique wood-decay strategies and fruiting body development in the Schizophyllaceae.</title>
        <authorList>
            <person name="Almasi E."/>
            <person name="Sahu N."/>
            <person name="Krizsan K."/>
            <person name="Balint B."/>
            <person name="Kovacs G.M."/>
            <person name="Kiss B."/>
            <person name="Cseklye J."/>
            <person name="Drula E."/>
            <person name="Henrissat B."/>
            <person name="Nagy I."/>
            <person name="Chovatia M."/>
            <person name="Adam C."/>
            <person name="LaButti K."/>
            <person name="Lipzen A."/>
            <person name="Riley R."/>
            <person name="Grigoriev I.V."/>
            <person name="Nagy L.G."/>
        </authorList>
    </citation>
    <scope>NUCLEOTIDE SEQUENCE [LARGE SCALE GENOMIC DNA]</scope>
    <source>
        <strain evidence="2 3">NL-1724</strain>
    </source>
</reference>
<dbReference type="EMBL" id="VDMD01000005">
    <property type="protein sequence ID" value="TRM65602.1"/>
    <property type="molecule type" value="Genomic_DNA"/>
</dbReference>
<dbReference type="OrthoDB" id="271164at2759"/>
<comment type="caution">
    <text evidence="2">The sequence shown here is derived from an EMBL/GenBank/DDBJ whole genome shotgun (WGS) entry which is preliminary data.</text>
</comment>